<dbReference type="AlphaFoldDB" id="A0AA39NLB3"/>
<accession>A0AA39NLB3</accession>
<proteinExistence type="predicted"/>
<evidence type="ECO:0000313" key="3">
    <source>
        <dbReference type="Proteomes" id="UP001175227"/>
    </source>
</evidence>
<keyword evidence="3" id="KW-1185">Reference proteome</keyword>
<organism evidence="2 3">
    <name type="scientific">Armillaria novae-zelandiae</name>
    <dbReference type="NCBI Taxonomy" id="153914"/>
    <lineage>
        <taxon>Eukaryota</taxon>
        <taxon>Fungi</taxon>
        <taxon>Dikarya</taxon>
        <taxon>Basidiomycota</taxon>
        <taxon>Agaricomycotina</taxon>
        <taxon>Agaricomycetes</taxon>
        <taxon>Agaricomycetidae</taxon>
        <taxon>Agaricales</taxon>
        <taxon>Marasmiineae</taxon>
        <taxon>Physalacriaceae</taxon>
        <taxon>Armillaria</taxon>
    </lineage>
</organism>
<gene>
    <name evidence="2" type="ORF">IW261DRAFT_1426507</name>
</gene>
<evidence type="ECO:0000313" key="2">
    <source>
        <dbReference type="EMBL" id="KAK0467573.1"/>
    </source>
</evidence>
<protein>
    <submittedName>
        <fullName evidence="2">Uncharacterized protein</fullName>
    </submittedName>
</protein>
<feature type="compositionally biased region" description="Basic residues" evidence="1">
    <location>
        <begin position="83"/>
        <end position="93"/>
    </location>
</feature>
<feature type="compositionally biased region" description="Low complexity" evidence="1">
    <location>
        <begin position="63"/>
        <end position="82"/>
    </location>
</feature>
<reference evidence="2" key="1">
    <citation type="submission" date="2023-06" db="EMBL/GenBank/DDBJ databases">
        <authorList>
            <consortium name="Lawrence Berkeley National Laboratory"/>
            <person name="Ahrendt S."/>
            <person name="Sahu N."/>
            <person name="Indic B."/>
            <person name="Wong-Bajracharya J."/>
            <person name="Merenyi Z."/>
            <person name="Ke H.-M."/>
            <person name="Monk M."/>
            <person name="Kocsube S."/>
            <person name="Drula E."/>
            <person name="Lipzen A."/>
            <person name="Balint B."/>
            <person name="Henrissat B."/>
            <person name="Andreopoulos B."/>
            <person name="Martin F.M."/>
            <person name="Harder C.B."/>
            <person name="Rigling D."/>
            <person name="Ford K.L."/>
            <person name="Foster G.D."/>
            <person name="Pangilinan J."/>
            <person name="Papanicolaou A."/>
            <person name="Barry K."/>
            <person name="LaButti K."/>
            <person name="Viragh M."/>
            <person name="Koriabine M."/>
            <person name="Yan M."/>
            <person name="Riley R."/>
            <person name="Champramary S."/>
            <person name="Plett K.L."/>
            <person name="Tsai I.J."/>
            <person name="Slot J."/>
            <person name="Sipos G."/>
            <person name="Plett J."/>
            <person name="Nagy L.G."/>
            <person name="Grigoriev I.V."/>
        </authorList>
    </citation>
    <scope>NUCLEOTIDE SEQUENCE</scope>
    <source>
        <strain evidence="2">ICMP 16352</strain>
    </source>
</reference>
<feature type="region of interest" description="Disordered" evidence="1">
    <location>
        <begin position="1"/>
        <end position="113"/>
    </location>
</feature>
<dbReference type="Proteomes" id="UP001175227">
    <property type="component" value="Unassembled WGS sequence"/>
</dbReference>
<dbReference type="EMBL" id="JAUEPR010000074">
    <property type="protein sequence ID" value="KAK0467573.1"/>
    <property type="molecule type" value="Genomic_DNA"/>
</dbReference>
<comment type="caution">
    <text evidence="2">The sequence shown here is derived from an EMBL/GenBank/DDBJ whole genome shotgun (WGS) entry which is preliminary data.</text>
</comment>
<evidence type="ECO:0000256" key="1">
    <source>
        <dbReference type="SAM" id="MobiDB-lite"/>
    </source>
</evidence>
<sequence>MVKKSGPPKEPTLPPISTRKVKDLIHPSVSPPPAPPVSKRKHAQGSATQLLADDSSVKKSTRSTKSSAPIPSIKSSKPAITKHGTHTSTRKAKVAPAHEPPAMLAKIQTLTSR</sequence>
<name>A0AA39NLB3_9AGAR</name>